<comment type="caution">
    <text evidence="1">The sequence shown here is derived from an EMBL/GenBank/DDBJ whole genome shotgun (WGS) entry which is preliminary data.</text>
</comment>
<dbReference type="AlphaFoldDB" id="A0A1J5B6Q9"/>
<evidence type="ECO:0000313" key="1">
    <source>
        <dbReference type="EMBL" id="OIP03666.1"/>
    </source>
</evidence>
<reference evidence="1 2" key="1">
    <citation type="journal article" date="2016" name="Environ. Microbiol.">
        <title>Genomic resolution of a cold subsurface aquifer community provides metabolic insights for novel microbes adapted to high CO concentrations.</title>
        <authorList>
            <person name="Probst A.J."/>
            <person name="Castelle C.J."/>
            <person name="Singh A."/>
            <person name="Brown C.T."/>
            <person name="Anantharaman K."/>
            <person name="Sharon I."/>
            <person name="Hug L.A."/>
            <person name="Burstein D."/>
            <person name="Emerson J.B."/>
            <person name="Thomas B.C."/>
            <person name="Banfield J.F."/>
        </authorList>
    </citation>
    <scope>NUCLEOTIDE SEQUENCE [LARGE SCALE GENOMIC DNA]</scope>
    <source>
        <strain evidence="1">CG2_30_44_31</strain>
    </source>
</reference>
<proteinExistence type="predicted"/>
<name>A0A1J5B6Q9_9BACT</name>
<dbReference type="EMBL" id="MNXQ01000028">
    <property type="protein sequence ID" value="OIP03666.1"/>
    <property type="molecule type" value="Genomic_DNA"/>
</dbReference>
<organism evidence="1 2">
    <name type="scientific">Candidatus Beckwithbacteria bacterium CG2_30_44_31</name>
    <dbReference type="NCBI Taxonomy" id="1805035"/>
    <lineage>
        <taxon>Bacteria</taxon>
        <taxon>Candidatus Beckwithiibacteriota</taxon>
    </lineage>
</organism>
<accession>A0A1J5B6Q9</accession>
<sequence>MENPELGVDLFREGEVQRLKKDIFWQSFLAPLTERVCKGSYQRAWDKRTHAEYQRIQANKIELLMNIIPESWLYGDLAMRRYTSARLQQKIDDSGNIDHGFFHLDRYGNNGRASDVYVPQLIGLPVSQLRDVVMAREMGVLHDHVEIDAEGFVPNLKAVHAHLGAVNAVGVMQAMQLDGVPFTQRQLALDFHGILNHPYPLLFNPEAVNTLSPVGILRQNREILHHFPVLAETEKLLKERGSGWNKIDVSVRPEELVLVRLAISRIYGPDKRDSITPPLLTLVRTMSTDENRLFAEADVAKHLERLTKFLESNYQPQEKDFVTDLDRVVFELVRDYRAEGLSEYEVEWLGPAMARKMTYAKEMAKALLSEDFSLVEKKFSQYLRELDEEFEREKEHSLNITVKAERLVKVQEGVESQKQAVLKMVRKKSDKFRQQFTSSEGQKVFFKNLEILFERIVSANRLPLLEKHLPFPDDLLHVFSLDYLPI</sequence>
<evidence type="ECO:0000313" key="2">
    <source>
        <dbReference type="Proteomes" id="UP000183605"/>
    </source>
</evidence>
<dbReference type="Proteomes" id="UP000183605">
    <property type="component" value="Unassembled WGS sequence"/>
</dbReference>
<protein>
    <submittedName>
        <fullName evidence="1">Uncharacterized protein</fullName>
    </submittedName>
</protein>
<gene>
    <name evidence="1" type="ORF">AUK18_01440</name>
</gene>